<feature type="domain" description="Rhamnogalacturonase A/B/Epimerase-like pectate lyase" evidence="1">
    <location>
        <begin position="54"/>
        <end position="272"/>
    </location>
</feature>
<dbReference type="SMART" id="SM00710">
    <property type="entry name" value="PbH1"/>
    <property type="match status" value="6"/>
</dbReference>
<dbReference type="InterPro" id="IPR006626">
    <property type="entry name" value="PbH1"/>
</dbReference>
<organism evidence="2">
    <name type="scientific">uncultured Chloroflexia bacterium</name>
    <dbReference type="NCBI Taxonomy" id="1672391"/>
    <lineage>
        <taxon>Bacteria</taxon>
        <taxon>Bacillati</taxon>
        <taxon>Chloroflexota</taxon>
        <taxon>Chloroflexia</taxon>
        <taxon>environmental samples</taxon>
    </lineage>
</organism>
<protein>
    <recommendedName>
        <fullName evidence="1">Rhamnogalacturonase A/B/Epimerase-like pectate lyase domain-containing protein</fullName>
    </recommendedName>
</protein>
<dbReference type="InterPro" id="IPR012334">
    <property type="entry name" value="Pectin_lyas_fold"/>
</dbReference>
<evidence type="ECO:0000259" key="1">
    <source>
        <dbReference type="Pfam" id="PF12708"/>
    </source>
</evidence>
<dbReference type="Gene3D" id="2.160.20.10">
    <property type="entry name" value="Single-stranded right-handed beta-helix, Pectin lyase-like"/>
    <property type="match status" value="1"/>
</dbReference>
<dbReference type="InterPro" id="IPR011050">
    <property type="entry name" value="Pectin_lyase_fold/virulence"/>
</dbReference>
<dbReference type="Pfam" id="PF12708">
    <property type="entry name" value="Pect-lyase_RHGA_epim"/>
    <property type="match status" value="1"/>
</dbReference>
<name>A0A6J4HWL9_9CHLR</name>
<dbReference type="SUPFAM" id="SSF51126">
    <property type="entry name" value="Pectin lyase-like"/>
    <property type="match status" value="1"/>
</dbReference>
<dbReference type="InterPro" id="IPR024535">
    <property type="entry name" value="RHGA/B-epi-like_pectate_lyase"/>
</dbReference>
<dbReference type="AlphaFoldDB" id="A0A6J4HWL9"/>
<evidence type="ECO:0000313" key="2">
    <source>
        <dbReference type="EMBL" id="CAA9233076.1"/>
    </source>
</evidence>
<sequence length="412" mass="44050">MILIMTMNSRGVRRTTVQVMERPWLLLIGLLMIAQAGLCAPPALGRMPQPDDMRGDGVADNTAALQNALDTRKRVAIGSGSHRITRPLRLSSGAALIGSGKIIVDFDSEKMDASNAALYGQGQGIRLEGISIAKRFRDGSYGVGVLIAPGSQNIVVRNVEISGYSARYGIHIVESENFEITGCYIHDFLMNTSADMIVDSPAGIRATRCKSGVISNNRILRIEVGAKGYASVSPVRAAYGRQTYQSDCLTIVQCRAITLVGNILETSGEGIDLLLSQDCTVSANSIRNIWFQGIKMLGVRSTSVTGNVLRDCLQGIGLAEHVALKTDCVGNTVTANTILDPGAPGTFRVPSRVREGLAGAFGIDLDGRCLDNVVAHNTILDTQPKKTMTLAIRQNQKLHNVIEGNNTGANAE</sequence>
<accession>A0A6J4HWL9</accession>
<gene>
    <name evidence="2" type="ORF">AVDCRST_MAG93-976</name>
</gene>
<proteinExistence type="predicted"/>
<reference evidence="2" key="1">
    <citation type="submission" date="2020-02" db="EMBL/GenBank/DDBJ databases">
        <authorList>
            <person name="Meier V. D."/>
        </authorList>
    </citation>
    <scope>NUCLEOTIDE SEQUENCE</scope>
    <source>
        <strain evidence="2">AVDCRST_MAG93</strain>
    </source>
</reference>
<dbReference type="EMBL" id="CADCTR010000322">
    <property type="protein sequence ID" value="CAA9233076.1"/>
    <property type="molecule type" value="Genomic_DNA"/>
</dbReference>